<dbReference type="AlphaFoldDB" id="A0AAN4ZKU5"/>
<dbReference type="Pfam" id="PF16839">
    <property type="entry name" value="Antimicrobial25"/>
    <property type="match status" value="1"/>
</dbReference>
<evidence type="ECO:0000313" key="3">
    <source>
        <dbReference type="Proteomes" id="UP001328107"/>
    </source>
</evidence>
<dbReference type="Proteomes" id="UP001328107">
    <property type="component" value="Unassembled WGS sequence"/>
</dbReference>
<dbReference type="EMBL" id="BTRK01000002">
    <property type="protein sequence ID" value="GMR39475.1"/>
    <property type="molecule type" value="Genomic_DNA"/>
</dbReference>
<keyword evidence="1" id="KW-0472">Membrane</keyword>
<organism evidence="2 3">
    <name type="scientific">Pristionchus mayeri</name>
    <dbReference type="NCBI Taxonomy" id="1317129"/>
    <lineage>
        <taxon>Eukaryota</taxon>
        <taxon>Metazoa</taxon>
        <taxon>Ecdysozoa</taxon>
        <taxon>Nematoda</taxon>
        <taxon>Chromadorea</taxon>
        <taxon>Rhabditida</taxon>
        <taxon>Rhabditina</taxon>
        <taxon>Diplogasteromorpha</taxon>
        <taxon>Diplogasteroidea</taxon>
        <taxon>Neodiplogasteridae</taxon>
        <taxon>Pristionchus</taxon>
    </lineage>
</organism>
<sequence length="89" mass="9295">LNCPLETMKGLFVYALLACLLVVTNAGLILTTCARMNDGFIGEKVAVTACMMSCNTKNCGGSKCVFRSGRAVCTCNRCANGAGSYPPFG</sequence>
<keyword evidence="1" id="KW-1133">Transmembrane helix</keyword>
<dbReference type="Gene3D" id="3.30.30.110">
    <property type="entry name" value="Antibacterial factor-related peptide"/>
    <property type="match status" value="1"/>
</dbReference>
<dbReference type="PANTHER" id="PTHR37971">
    <property type="entry name" value="ANTIBACTERIAL FACTOR-RELATED PEPTIDE 1-RELATED"/>
    <property type="match status" value="1"/>
</dbReference>
<reference evidence="3" key="1">
    <citation type="submission" date="2022-10" db="EMBL/GenBank/DDBJ databases">
        <title>Genome assembly of Pristionchus species.</title>
        <authorList>
            <person name="Yoshida K."/>
            <person name="Sommer R.J."/>
        </authorList>
    </citation>
    <scope>NUCLEOTIDE SEQUENCE [LARGE SCALE GENOMIC DNA]</scope>
    <source>
        <strain evidence="3">RS5460</strain>
    </source>
</reference>
<evidence type="ECO:0000256" key="1">
    <source>
        <dbReference type="SAM" id="Phobius"/>
    </source>
</evidence>
<proteinExistence type="predicted"/>
<dbReference type="GO" id="GO:0098542">
    <property type="term" value="P:defense response to other organism"/>
    <property type="evidence" value="ECO:0007669"/>
    <property type="project" value="InterPro"/>
</dbReference>
<dbReference type="PANTHER" id="PTHR37971:SF1">
    <property type="entry name" value="ANTIBACTERIAL FACTOR-RELATED PEPTIDE 1-RELATED"/>
    <property type="match status" value="1"/>
</dbReference>
<gene>
    <name evidence="2" type="ORF">PMAYCL1PPCAC_09670</name>
</gene>
<feature type="transmembrane region" description="Helical" evidence="1">
    <location>
        <begin position="12"/>
        <end position="34"/>
    </location>
</feature>
<accession>A0AAN4ZKU5</accession>
<keyword evidence="1" id="KW-0812">Transmembrane</keyword>
<dbReference type="InterPro" id="IPR038204">
    <property type="entry name" value="Abf-1/2_sf"/>
</dbReference>
<protein>
    <submittedName>
        <fullName evidence="2">Uncharacterized protein</fullName>
    </submittedName>
</protein>
<dbReference type="InterPro" id="IPR031770">
    <property type="entry name" value="Abf-1/2"/>
</dbReference>
<name>A0AAN4ZKU5_9BILA</name>
<keyword evidence="3" id="KW-1185">Reference proteome</keyword>
<comment type="caution">
    <text evidence="2">The sequence shown here is derived from an EMBL/GenBank/DDBJ whole genome shotgun (WGS) entry which is preliminary data.</text>
</comment>
<evidence type="ECO:0000313" key="2">
    <source>
        <dbReference type="EMBL" id="GMR39475.1"/>
    </source>
</evidence>
<feature type="non-terminal residue" evidence="2">
    <location>
        <position position="1"/>
    </location>
</feature>